<organism evidence="2 3">
    <name type="scientific">Rhizobium calliandrae</name>
    <dbReference type="NCBI Taxonomy" id="1312182"/>
    <lineage>
        <taxon>Bacteria</taxon>
        <taxon>Pseudomonadati</taxon>
        <taxon>Pseudomonadota</taxon>
        <taxon>Alphaproteobacteria</taxon>
        <taxon>Hyphomicrobiales</taxon>
        <taxon>Rhizobiaceae</taxon>
        <taxon>Rhizobium/Agrobacterium group</taxon>
        <taxon>Rhizobium</taxon>
    </lineage>
</organism>
<proteinExistence type="predicted"/>
<comment type="caution">
    <text evidence="2">The sequence shown here is derived from an EMBL/GenBank/DDBJ whole genome shotgun (WGS) entry which is preliminary data.</text>
</comment>
<dbReference type="RefSeq" id="WP_285881931.1">
    <property type="nucleotide sequence ID" value="NZ_JARFYN010000035.1"/>
</dbReference>
<reference evidence="2" key="1">
    <citation type="submission" date="2023-06" db="EMBL/GenBank/DDBJ databases">
        <title>Phylogenetic Diversity of Rhizobium strains.</title>
        <authorList>
            <person name="Moura F.T."/>
            <person name="Helene L.C.F."/>
            <person name="Hungria M."/>
        </authorList>
    </citation>
    <scope>NUCLEOTIDE SEQUENCE</scope>
    <source>
        <strain evidence="2">CCGE524</strain>
    </source>
</reference>
<accession>A0ABT7KIQ6</accession>
<dbReference type="EMBL" id="JARFYN010000035">
    <property type="protein sequence ID" value="MDL2408508.1"/>
    <property type="molecule type" value="Genomic_DNA"/>
</dbReference>
<dbReference type="Gene3D" id="3.30.460.10">
    <property type="entry name" value="Beta Polymerase, domain 2"/>
    <property type="match status" value="1"/>
</dbReference>
<dbReference type="InterPro" id="IPR043519">
    <property type="entry name" value="NT_sf"/>
</dbReference>
<evidence type="ECO:0000313" key="2">
    <source>
        <dbReference type="EMBL" id="MDL2408508.1"/>
    </source>
</evidence>
<evidence type="ECO:0000313" key="3">
    <source>
        <dbReference type="Proteomes" id="UP001172630"/>
    </source>
</evidence>
<dbReference type="CDD" id="cd05403">
    <property type="entry name" value="NT_KNTase_like"/>
    <property type="match status" value="1"/>
</dbReference>
<dbReference type="InterPro" id="IPR002934">
    <property type="entry name" value="Polymerase_NTP_transf_dom"/>
</dbReference>
<name>A0ABT7KIQ6_9HYPH</name>
<sequence>MSDVAESFGGRIASPEKFPELGKLLVRIKEVYNPIDVILYGSQARGEATAQSDWDLKVIVSDDAPERVFSPMFGWRIQEGSGVYADVSCTRLSDFRADLKVANSATSHKMQGFEVTRGGRLCRLCLPGSHPG</sequence>
<dbReference type="GO" id="GO:0016779">
    <property type="term" value="F:nucleotidyltransferase activity"/>
    <property type="evidence" value="ECO:0007669"/>
    <property type="project" value="UniProtKB-KW"/>
</dbReference>
<feature type="domain" description="Polymerase nucleotidyl transferase" evidence="1">
    <location>
        <begin position="24"/>
        <end position="67"/>
    </location>
</feature>
<gene>
    <name evidence="2" type="ORF">PY650_23255</name>
</gene>
<keyword evidence="3" id="KW-1185">Reference proteome</keyword>
<dbReference type="EC" id="2.7.7.-" evidence="2"/>
<dbReference type="Proteomes" id="UP001172630">
    <property type="component" value="Unassembled WGS sequence"/>
</dbReference>
<keyword evidence="2" id="KW-0808">Transferase</keyword>
<dbReference type="Pfam" id="PF01909">
    <property type="entry name" value="NTP_transf_2"/>
    <property type="match status" value="1"/>
</dbReference>
<protein>
    <submittedName>
        <fullName evidence="2">Nucleotidyltransferase domain-containing protein</fullName>
        <ecNumber evidence="2">2.7.7.-</ecNumber>
    </submittedName>
</protein>
<dbReference type="SUPFAM" id="SSF81301">
    <property type="entry name" value="Nucleotidyltransferase"/>
    <property type="match status" value="1"/>
</dbReference>
<keyword evidence="2" id="KW-0548">Nucleotidyltransferase</keyword>
<evidence type="ECO:0000259" key="1">
    <source>
        <dbReference type="Pfam" id="PF01909"/>
    </source>
</evidence>